<proteinExistence type="predicted"/>
<protein>
    <submittedName>
        <fullName evidence="1">Uncharacterized protein</fullName>
    </submittedName>
</protein>
<sequence length="109" mass="11667">MAELKLAGTGEVQPAGTDGIAGYLEVPGLPQLEVMRVESSLNGDFVFSRRFQKIKSVHAQNHGTNIGTGVRADNPKITITQGGTNSNAKITINHTATQEVFSLFIWGDV</sequence>
<reference evidence="1" key="1">
    <citation type="journal article" date="2015" name="Nature">
        <title>Complex archaea that bridge the gap between prokaryotes and eukaryotes.</title>
        <authorList>
            <person name="Spang A."/>
            <person name="Saw J.H."/>
            <person name="Jorgensen S.L."/>
            <person name="Zaremba-Niedzwiedzka K."/>
            <person name="Martijn J."/>
            <person name="Lind A.E."/>
            <person name="van Eijk R."/>
            <person name="Schleper C."/>
            <person name="Guy L."/>
            <person name="Ettema T.J."/>
        </authorList>
    </citation>
    <scope>NUCLEOTIDE SEQUENCE</scope>
</reference>
<accession>A0A0F9RG87</accession>
<dbReference type="AlphaFoldDB" id="A0A0F9RG87"/>
<name>A0A0F9RG87_9ZZZZ</name>
<evidence type="ECO:0000313" key="1">
    <source>
        <dbReference type="EMBL" id="KKN53834.1"/>
    </source>
</evidence>
<organism evidence="1">
    <name type="scientific">marine sediment metagenome</name>
    <dbReference type="NCBI Taxonomy" id="412755"/>
    <lineage>
        <taxon>unclassified sequences</taxon>
        <taxon>metagenomes</taxon>
        <taxon>ecological metagenomes</taxon>
    </lineage>
</organism>
<dbReference type="EMBL" id="LAZR01000955">
    <property type="protein sequence ID" value="KKN53834.1"/>
    <property type="molecule type" value="Genomic_DNA"/>
</dbReference>
<gene>
    <name evidence="1" type="ORF">LCGC14_0598600</name>
</gene>
<comment type="caution">
    <text evidence="1">The sequence shown here is derived from an EMBL/GenBank/DDBJ whole genome shotgun (WGS) entry which is preliminary data.</text>
</comment>